<dbReference type="EMBL" id="GL446335">
    <property type="protein sequence ID" value="EFN87992.1"/>
    <property type="molecule type" value="Genomic_DNA"/>
</dbReference>
<sequence length="213" mass="23976">RFIRRIFSDASLNRWGASCGDSRTHVWWSADDRALHINTLELKAAFNALRCFTADLSDCDVLLRIDNTTALAYINKFGSVQYPRLPAISGEIGCWCEERNIFIFALTISSMENFIADCESRCKDPGTEWCLSDEAFQQVNKAFGPFDINLFASAINNKCDVCVSWFPNPGSFTTDAFAVAWEALNFYAFPPFILLPRVLRKLIDDEATGTLVV</sequence>
<dbReference type="AlphaFoldDB" id="E2B8I7"/>
<name>E2B8I7_HARSA</name>
<dbReference type="OMA" id="TEWEIST"/>
<evidence type="ECO:0008006" key="3">
    <source>
        <dbReference type="Google" id="ProtNLM"/>
    </source>
</evidence>
<dbReference type="InterPro" id="IPR052055">
    <property type="entry name" value="Hepadnavirus_pol/RT"/>
</dbReference>
<dbReference type="PANTHER" id="PTHR33050">
    <property type="entry name" value="REVERSE TRANSCRIPTASE DOMAIN-CONTAINING PROTEIN"/>
    <property type="match status" value="1"/>
</dbReference>
<dbReference type="CDD" id="cd09275">
    <property type="entry name" value="RNase_HI_RT_DIRS1"/>
    <property type="match status" value="1"/>
</dbReference>
<keyword evidence="2" id="KW-1185">Reference proteome</keyword>
<protein>
    <recommendedName>
        <fullName evidence="3">RNase H type-1 domain-containing protein</fullName>
    </recommendedName>
</protein>
<dbReference type="InParanoid" id="E2B8I7"/>
<dbReference type="Proteomes" id="UP000008237">
    <property type="component" value="Unassembled WGS sequence"/>
</dbReference>
<evidence type="ECO:0000313" key="1">
    <source>
        <dbReference type="EMBL" id="EFN87992.1"/>
    </source>
</evidence>
<accession>E2B8I7</accession>
<evidence type="ECO:0000313" key="2">
    <source>
        <dbReference type="Proteomes" id="UP000008237"/>
    </source>
</evidence>
<dbReference type="PANTHER" id="PTHR33050:SF7">
    <property type="entry name" value="RIBONUCLEASE H"/>
    <property type="match status" value="1"/>
</dbReference>
<gene>
    <name evidence="1" type="ORF">EAI_06111</name>
</gene>
<proteinExistence type="predicted"/>
<feature type="non-terminal residue" evidence="1">
    <location>
        <position position="213"/>
    </location>
</feature>
<reference evidence="1 2" key="1">
    <citation type="journal article" date="2010" name="Science">
        <title>Genomic comparison of the ants Camponotus floridanus and Harpegnathos saltator.</title>
        <authorList>
            <person name="Bonasio R."/>
            <person name="Zhang G."/>
            <person name="Ye C."/>
            <person name="Mutti N.S."/>
            <person name="Fang X."/>
            <person name="Qin N."/>
            <person name="Donahue G."/>
            <person name="Yang P."/>
            <person name="Li Q."/>
            <person name="Li C."/>
            <person name="Zhang P."/>
            <person name="Huang Z."/>
            <person name="Berger S.L."/>
            <person name="Reinberg D."/>
            <person name="Wang J."/>
            <person name="Liebig J."/>
        </authorList>
    </citation>
    <scope>NUCLEOTIDE SEQUENCE [LARGE SCALE GENOMIC DNA]</scope>
    <source>
        <strain evidence="1 2">R22 G/1</strain>
    </source>
</reference>
<organism evidence="2">
    <name type="scientific">Harpegnathos saltator</name>
    <name type="common">Jerdon's jumping ant</name>
    <dbReference type="NCBI Taxonomy" id="610380"/>
    <lineage>
        <taxon>Eukaryota</taxon>
        <taxon>Metazoa</taxon>
        <taxon>Ecdysozoa</taxon>
        <taxon>Arthropoda</taxon>
        <taxon>Hexapoda</taxon>
        <taxon>Insecta</taxon>
        <taxon>Pterygota</taxon>
        <taxon>Neoptera</taxon>
        <taxon>Endopterygota</taxon>
        <taxon>Hymenoptera</taxon>
        <taxon>Apocrita</taxon>
        <taxon>Aculeata</taxon>
        <taxon>Formicoidea</taxon>
        <taxon>Formicidae</taxon>
        <taxon>Ponerinae</taxon>
        <taxon>Ponerini</taxon>
        <taxon>Harpegnathos</taxon>
    </lineage>
</organism>
<feature type="non-terminal residue" evidence="1">
    <location>
        <position position="1"/>
    </location>
</feature>